<organism evidence="1 3">
    <name type="scientific">Streptomyces fulvorobeus</name>
    <dbReference type="NCBI Taxonomy" id="284028"/>
    <lineage>
        <taxon>Bacteria</taxon>
        <taxon>Bacillati</taxon>
        <taxon>Actinomycetota</taxon>
        <taxon>Actinomycetes</taxon>
        <taxon>Kitasatosporales</taxon>
        <taxon>Streptomycetaceae</taxon>
        <taxon>Streptomyces</taxon>
    </lineage>
</organism>
<evidence type="ECO:0000313" key="3">
    <source>
        <dbReference type="Proteomes" id="UP000498980"/>
    </source>
</evidence>
<dbReference type="RefSeq" id="WP_173316316.1">
    <property type="nucleotide sequence ID" value="NZ_BLWC01000001.1"/>
</dbReference>
<protein>
    <submittedName>
        <fullName evidence="1">Uncharacterized protein</fullName>
    </submittedName>
</protein>
<accession>A0A7J0CDU7</accession>
<proteinExistence type="predicted"/>
<dbReference type="EMBL" id="JACCCF010000001">
    <property type="protein sequence ID" value="NYE43411.1"/>
    <property type="molecule type" value="Genomic_DNA"/>
</dbReference>
<dbReference type="Proteomes" id="UP000530403">
    <property type="component" value="Unassembled WGS sequence"/>
</dbReference>
<keyword evidence="3" id="KW-1185">Reference proteome</keyword>
<reference evidence="2 4" key="2">
    <citation type="submission" date="2020-07" db="EMBL/GenBank/DDBJ databases">
        <title>Sequencing the genomes of 1000 actinobacteria strains.</title>
        <authorList>
            <person name="Klenk H.-P."/>
        </authorList>
    </citation>
    <scope>NUCLEOTIDE SEQUENCE [LARGE SCALE GENOMIC DNA]</scope>
    <source>
        <strain evidence="2 4">DSM 41455</strain>
    </source>
</reference>
<reference evidence="1 3" key="1">
    <citation type="submission" date="2020-05" db="EMBL/GenBank/DDBJ databases">
        <title>Whole genome shotgun sequence of Streptomyces fulvorobeus NBRC 15897.</title>
        <authorList>
            <person name="Komaki H."/>
            <person name="Tamura T."/>
        </authorList>
    </citation>
    <scope>NUCLEOTIDE SEQUENCE [LARGE SCALE GENOMIC DNA]</scope>
    <source>
        <strain evidence="1 3">NBRC 15897</strain>
    </source>
</reference>
<gene>
    <name evidence="2" type="ORF">HEB29_004422</name>
    <name evidence="1" type="ORF">Sfulv_46870</name>
</gene>
<comment type="caution">
    <text evidence="1">The sequence shown here is derived from an EMBL/GenBank/DDBJ whole genome shotgun (WGS) entry which is preliminary data.</text>
</comment>
<evidence type="ECO:0000313" key="1">
    <source>
        <dbReference type="EMBL" id="GFM99876.1"/>
    </source>
</evidence>
<dbReference type="AlphaFoldDB" id="A0A7J0CDU7"/>
<name>A0A7J0CDU7_9ACTN</name>
<evidence type="ECO:0000313" key="2">
    <source>
        <dbReference type="EMBL" id="NYE43411.1"/>
    </source>
</evidence>
<sequence length="89" mass="9547">MHVIRATLTGPHDVGHVMPAVLTDLLWAHTSAAHGLEHLRARASENGMDLYLFLRATSEAAALGQAHAILTNARTPLRAFGYTVAAPPR</sequence>
<dbReference type="Proteomes" id="UP000498980">
    <property type="component" value="Unassembled WGS sequence"/>
</dbReference>
<evidence type="ECO:0000313" key="4">
    <source>
        <dbReference type="Proteomes" id="UP000530403"/>
    </source>
</evidence>
<dbReference type="EMBL" id="BLWC01000001">
    <property type="protein sequence ID" value="GFM99876.1"/>
    <property type="molecule type" value="Genomic_DNA"/>
</dbReference>